<dbReference type="Pfam" id="PF13452">
    <property type="entry name" value="FAS1_DH_region"/>
    <property type="match status" value="1"/>
</dbReference>
<evidence type="ECO:0000313" key="2">
    <source>
        <dbReference type="EMBL" id="MBP0495407.1"/>
    </source>
</evidence>
<feature type="domain" description="FAS1-like dehydratase" evidence="1">
    <location>
        <begin position="24"/>
        <end position="161"/>
    </location>
</feature>
<reference evidence="2" key="1">
    <citation type="submission" date="2021-03" db="EMBL/GenBank/DDBJ databases">
        <authorList>
            <person name="So Y."/>
        </authorList>
    </citation>
    <scope>NUCLEOTIDE SEQUENCE</scope>
    <source>
        <strain evidence="2">SG15</strain>
    </source>
</reference>
<dbReference type="Gene3D" id="3.10.129.10">
    <property type="entry name" value="Hotdog Thioesterase"/>
    <property type="match status" value="1"/>
</dbReference>
<protein>
    <submittedName>
        <fullName evidence="2">MaoC family dehydratase N-terminal domain-containing protein</fullName>
    </submittedName>
</protein>
<dbReference type="AlphaFoldDB" id="A0A940N276"/>
<sequence>MTLLTDEVRSYIGREGPTFAACDAVEAGAVRRYAQAIMDPDPAYASDQEGVRYGGAVAPPLYPSFMFRTPFGAPDVLTERAHDPDFDGIVMGVGNGLPELPLHGLALLNGGAEVEFFAYARHGERVLQKSHFADIQEKQTKSGPMLLVIFETEFTNEAGQLLLRSRKTIIRR</sequence>
<dbReference type="EMBL" id="JAGIZA010000017">
    <property type="protein sequence ID" value="MBP0495407.1"/>
    <property type="molecule type" value="Genomic_DNA"/>
</dbReference>
<organism evidence="2 3">
    <name type="scientific">Roseomonas indoligenes</name>
    <dbReference type="NCBI Taxonomy" id="2820811"/>
    <lineage>
        <taxon>Bacteria</taxon>
        <taxon>Pseudomonadati</taxon>
        <taxon>Pseudomonadota</taxon>
        <taxon>Alphaproteobacteria</taxon>
        <taxon>Acetobacterales</taxon>
        <taxon>Roseomonadaceae</taxon>
        <taxon>Roseomonas</taxon>
    </lineage>
</organism>
<dbReference type="Proteomes" id="UP000677537">
    <property type="component" value="Unassembled WGS sequence"/>
</dbReference>
<proteinExistence type="predicted"/>
<comment type="caution">
    <text evidence="2">The sequence shown here is derived from an EMBL/GenBank/DDBJ whole genome shotgun (WGS) entry which is preliminary data.</text>
</comment>
<gene>
    <name evidence="2" type="ORF">J5Y10_21665</name>
</gene>
<dbReference type="InterPro" id="IPR039569">
    <property type="entry name" value="FAS1-like_DH_region"/>
</dbReference>
<keyword evidence="3" id="KW-1185">Reference proteome</keyword>
<evidence type="ECO:0000313" key="3">
    <source>
        <dbReference type="Proteomes" id="UP000677537"/>
    </source>
</evidence>
<dbReference type="RefSeq" id="WP_209376207.1">
    <property type="nucleotide sequence ID" value="NZ_JAGIZA010000017.1"/>
</dbReference>
<name>A0A940N276_9PROT</name>
<dbReference type="InterPro" id="IPR029069">
    <property type="entry name" value="HotDog_dom_sf"/>
</dbReference>
<evidence type="ECO:0000259" key="1">
    <source>
        <dbReference type="Pfam" id="PF13452"/>
    </source>
</evidence>
<accession>A0A940N276</accession>
<dbReference type="SUPFAM" id="SSF54637">
    <property type="entry name" value="Thioesterase/thiol ester dehydrase-isomerase"/>
    <property type="match status" value="1"/>
</dbReference>